<dbReference type="AlphaFoldDB" id="A0A1I7XUP1"/>
<accession>A0A1I7XUP1</accession>
<evidence type="ECO:0000313" key="1">
    <source>
        <dbReference type="Proteomes" id="UP000095283"/>
    </source>
</evidence>
<reference evidence="2" key="1">
    <citation type="submission" date="2016-11" db="UniProtKB">
        <authorList>
            <consortium name="WormBaseParasite"/>
        </authorList>
    </citation>
    <scope>IDENTIFICATION</scope>
</reference>
<evidence type="ECO:0000313" key="2">
    <source>
        <dbReference type="WBParaSite" id="Hba_21540"/>
    </source>
</evidence>
<organism evidence="1 2">
    <name type="scientific">Heterorhabditis bacteriophora</name>
    <name type="common">Entomopathogenic nematode worm</name>
    <dbReference type="NCBI Taxonomy" id="37862"/>
    <lineage>
        <taxon>Eukaryota</taxon>
        <taxon>Metazoa</taxon>
        <taxon>Ecdysozoa</taxon>
        <taxon>Nematoda</taxon>
        <taxon>Chromadorea</taxon>
        <taxon>Rhabditida</taxon>
        <taxon>Rhabditina</taxon>
        <taxon>Rhabditomorpha</taxon>
        <taxon>Strongyloidea</taxon>
        <taxon>Heterorhabditidae</taxon>
        <taxon>Heterorhabditis</taxon>
    </lineage>
</organism>
<protein>
    <submittedName>
        <fullName evidence="2">FACT complex subunit</fullName>
    </submittedName>
</protein>
<dbReference type="WBParaSite" id="Hba_21540">
    <property type="protein sequence ID" value="Hba_21540"/>
    <property type="gene ID" value="Hba_21540"/>
</dbReference>
<dbReference type="Proteomes" id="UP000095283">
    <property type="component" value="Unplaced"/>
</dbReference>
<name>A0A1I7XUP1_HETBA</name>
<proteinExistence type="predicted"/>
<sequence length="518" mass="59695">MLSDDTLQSIIKEWKTGHPDLMRVSTQIRRTKPDRVATIINWRNNIRETIIMLNMGLPTMFGSEHIHGKERSEFSVFYNNEQESTIFTSAAGLIVAYMNKLNYSLPLMVASASGSVRTVEAVSTVLLRMLLLNESPGEAITAPAAYWDVRDGKYYCESDTPRARVLWKFADVPKFNAIKNNLFEKSFTQFNSHIGLRFYSDLSSTSQGKPLLPSKETLLRIDWMLEHIVPRALTSRLTSFFSLCEDNVLFDDRLYNYKLSQKSRLSSHIAKVKLYYRYLSPYNKIERIGSCIYEGEDVIVLLWRLSTLESNIWSYIPSFITKKEPKICTVEGALDIHVLPNGFIYKIINRKITASDREGAKVMADIKANEECMRKQRDEKDLERQLEVIIEDAKRGGTIGLDQLMQHFGTISTLGQFSFPHIEMEAVSVVPVIEDGTVRCRWRIKYISFPRLLSNYRLFFREYRKENVTQRDETALMEGKSTKDRLVEKIAIFRPRPSAATHFMPHKLDSNTGRGSQE</sequence>
<keyword evidence="1" id="KW-1185">Reference proteome</keyword>